<keyword evidence="2" id="KW-1185">Reference proteome</keyword>
<accession>A0A9N9LSG3</accession>
<organism evidence="1 2">
    <name type="scientific">Hymenoscyphus albidus</name>
    <dbReference type="NCBI Taxonomy" id="595503"/>
    <lineage>
        <taxon>Eukaryota</taxon>
        <taxon>Fungi</taxon>
        <taxon>Dikarya</taxon>
        <taxon>Ascomycota</taxon>
        <taxon>Pezizomycotina</taxon>
        <taxon>Leotiomycetes</taxon>
        <taxon>Helotiales</taxon>
        <taxon>Helotiaceae</taxon>
        <taxon>Hymenoscyphus</taxon>
    </lineage>
</organism>
<proteinExistence type="predicted"/>
<evidence type="ECO:0000313" key="1">
    <source>
        <dbReference type="EMBL" id="CAG8979038.1"/>
    </source>
</evidence>
<dbReference type="EMBL" id="CAJVRM010000294">
    <property type="protein sequence ID" value="CAG8979038.1"/>
    <property type="molecule type" value="Genomic_DNA"/>
</dbReference>
<protein>
    <submittedName>
        <fullName evidence="1">Uncharacterized protein</fullName>
    </submittedName>
</protein>
<gene>
    <name evidence="1" type="ORF">HYALB_00011608</name>
</gene>
<evidence type="ECO:0000313" key="2">
    <source>
        <dbReference type="Proteomes" id="UP000701801"/>
    </source>
</evidence>
<name>A0A9N9LSG3_9HELO</name>
<dbReference type="Proteomes" id="UP000701801">
    <property type="component" value="Unassembled WGS sequence"/>
</dbReference>
<comment type="caution">
    <text evidence="1">The sequence shown here is derived from an EMBL/GenBank/DDBJ whole genome shotgun (WGS) entry which is preliminary data.</text>
</comment>
<dbReference type="AlphaFoldDB" id="A0A9N9LSG3"/>
<sequence>MATRPKQQTSSGYLFLAESRPALLKTDKFLKPQDWLELTGEELDKFRTPDTTLSMDLPLAKTEFYTGQDIF</sequence>
<reference evidence="1" key="1">
    <citation type="submission" date="2021-07" db="EMBL/GenBank/DDBJ databases">
        <authorList>
            <person name="Durling M."/>
        </authorList>
    </citation>
    <scope>NUCLEOTIDE SEQUENCE</scope>
</reference>